<dbReference type="Proteomes" id="UP001279734">
    <property type="component" value="Unassembled WGS sequence"/>
</dbReference>
<gene>
    <name evidence="1" type="ORF">Nepgr_025716</name>
</gene>
<name>A0AAD3T6U4_NEPGR</name>
<comment type="caution">
    <text evidence="1">The sequence shown here is derived from an EMBL/GenBank/DDBJ whole genome shotgun (WGS) entry which is preliminary data.</text>
</comment>
<evidence type="ECO:0000313" key="1">
    <source>
        <dbReference type="EMBL" id="GMH23873.1"/>
    </source>
</evidence>
<evidence type="ECO:0000313" key="2">
    <source>
        <dbReference type="Proteomes" id="UP001279734"/>
    </source>
</evidence>
<evidence type="ECO:0008006" key="3">
    <source>
        <dbReference type="Google" id="ProtNLM"/>
    </source>
</evidence>
<protein>
    <recommendedName>
        <fullName evidence="3">Reverse transcriptase domain-containing protein</fullName>
    </recommendedName>
</protein>
<dbReference type="EMBL" id="BSYO01000027">
    <property type="protein sequence ID" value="GMH23873.1"/>
    <property type="molecule type" value="Genomic_DNA"/>
</dbReference>
<sequence length="84" mass="9806">MDDLQALMYKSTSISLYLHNSCWKENFLWLSLKEIPRYVFGMAEQSMTAFLVNQEVMQTLNNAKAGEHVMVLKIDLTEAYDKIR</sequence>
<proteinExistence type="predicted"/>
<dbReference type="AlphaFoldDB" id="A0AAD3T6U4"/>
<accession>A0AAD3T6U4</accession>
<reference evidence="1" key="1">
    <citation type="submission" date="2023-05" db="EMBL/GenBank/DDBJ databases">
        <title>Nepenthes gracilis genome sequencing.</title>
        <authorList>
            <person name="Fukushima K."/>
        </authorList>
    </citation>
    <scope>NUCLEOTIDE SEQUENCE</scope>
    <source>
        <strain evidence="1">SING2019-196</strain>
    </source>
</reference>
<organism evidence="1 2">
    <name type="scientific">Nepenthes gracilis</name>
    <name type="common">Slender pitcher plant</name>
    <dbReference type="NCBI Taxonomy" id="150966"/>
    <lineage>
        <taxon>Eukaryota</taxon>
        <taxon>Viridiplantae</taxon>
        <taxon>Streptophyta</taxon>
        <taxon>Embryophyta</taxon>
        <taxon>Tracheophyta</taxon>
        <taxon>Spermatophyta</taxon>
        <taxon>Magnoliopsida</taxon>
        <taxon>eudicotyledons</taxon>
        <taxon>Gunneridae</taxon>
        <taxon>Pentapetalae</taxon>
        <taxon>Caryophyllales</taxon>
        <taxon>Nepenthaceae</taxon>
        <taxon>Nepenthes</taxon>
    </lineage>
</organism>
<keyword evidence="2" id="KW-1185">Reference proteome</keyword>